<protein>
    <submittedName>
        <fullName evidence="2">Uncharacterized protein</fullName>
    </submittedName>
</protein>
<dbReference type="RefSeq" id="WP_108851880.1">
    <property type="nucleotide sequence ID" value="NZ_OMOQ01000001.1"/>
</dbReference>
<keyword evidence="3" id="KW-1185">Reference proteome</keyword>
<evidence type="ECO:0000313" key="2">
    <source>
        <dbReference type="EMBL" id="SPH17433.1"/>
    </source>
</evidence>
<proteinExistence type="predicted"/>
<evidence type="ECO:0000313" key="3">
    <source>
        <dbReference type="Proteomes" id="UP000244924"/>
    </source>
</evidence>
<organism evidence="2 3">
    <name type="scientific">Albidovulum aquaemixtae</name>
    <dbReference type="NCBI Taxonomy" id="1542388"/>
    <lineage>
        <taxon>Bacteria</taxon>
        <taxon>Pseudomonadati</taxon>
        <taxon>Pseudomonadota</taxon>
        <taxon>Alphaproteobacteria</taxon>
        <taxon>Rhodobacterales</taxon>
        <taxon>Paracoccaceae</taxon>
        <taxon>Albidovulum</taxon>
    </lineage>
</organism>
<dbReference type="EMBL" id="OMOQ01000001">
    <property type="protein sequence ID" value="SPH17433.1"/>
    <property type="molecule type" value="Genomic_DNA"/>
</dbReference>
<keyword evidence="1" id="KW-0732">Signal</keyword>
<name>A0A2R8B4J2_9RHOB</name>
<accession>A0A2R8B4J2</accession>
<feature type="signal peptide" evidence="1">
    <location>
        <begin position="1"/>
        <end position="20"/>
    </location>
</feature>
<gene>
    <name evidence="2" type="ORF">DEA8626_00951</name>
</gene>
<evidence type="ECO:0000256" key="1">
    <source>
        <dbReference type="SAM" id="SignalP"/>
    </source>
</evidence>
<reference evidence="2 3" key="1">
    <citation type="submission" date="2018-03" db="EMBL/GenBank/DDBJ databases">
        <authorList>
            <person name="Keele B.F."/>
        </authorList>
    </citation>
    <scope>NUCLEOTIDE SEQUENCE [LARGE SCALE GENOMIC DNA]</scope>
    <source>
        <strain evidence="2 3">CECT 8626</strain>
    </source>
</reference>
<dbReference type="Proteomes" id="UP000244924">
    <property type="component" value="Unassembled WGS sequence"/>
</dbReference>
<sequence>MSTRSAALAALIPAALSACSSPDWTRGVVDSTSPDVGMSPSLDVHRSGNSEVMGIAYVDSANDEVKYASRSGTSNGWGGFERETVACCDVRLPALVHAPNGRPHVFFVRNSIPGVSNGTIMHAVRTNTGPAGYFECIPGQVPSWYCKSVTILAPEIGDPITALYEVRAGSEDRLHVVWADYDDETLWHATKQVSETSFKVLEIGKTTNDDDDDDIIRGDRPILFRDDDDEGVNLIFTNEGAIQQPRRGEFRSYGGGFGGWSVTAFEKWKPGDRDYAIHVIRDPALGALDSYWYVLGDCSAGSITLHAEDSLIDDGNAGIPAPIFSPNVYLSCDPDLTHDPDGFIHAVSYRSALGALDHYRYNPLLPAWSGKHYEIIDNGAAEVGLTPKIFYSPVTGELIVVYYDKSNGRLKLATRKVN</sequence>
<dbReference type="PROSITE" id="PS51257">
    <property type="entry name" value="PROKAR_LIPOPROTEIN"/>
    <property type="match status" value="1"/>
</dbReference>
<feature type="chain" id="PRO_5015360471" evidence="1">
    <location>
        <begin position="21"/>
        <end position="418"/>
    </location>
</feature>
<dbReference type="AlphaFoldDB" id="A0A2R8B4J2"/>